<keyword evidence="3 5" id="KW-1133">Transmembrane helix</keyword>
<dbReference type="GO" id="GO:0005886">
    <property type="term" value="C:plasma membrane"/>
    <property type="evidence" value="ECO:0007669"/>
    <property type="project" value="UniProtKB-SubCell"/>
</dbReference>
<dbReference type="Pfam" id="PF01925">
    <property type="entry name" value="TauE"/>
    <property type="match status" value="1"/>
</dbReference>
<feature type="transmembrane region" description="Helical" evidence="5">
    <location>
        <begin position="196"/>
        <end position="217"/>
    </location>
</feature>
<dbReference type="AlphaFoldDB" id="A0A7W5Z3J7"/>
<keyword evidence="5" id="KW-1003">Cell membrane</keyword>
<evidence type="ECO:0000256" key="5">
    <source>
        <dbReference type="RuleBase" id="RU363041"/>
    </source>
</evidence>
<feature type="transmembrane region" description="Helical" evidence="5">
    <location>
        <begin position="162"/>
        <end position="184"/>
    </location>
</feature>
<dbReference type="Proteomes" id="UP000537592">
    <property type="component" value="Unassembled WGS sequence"/>
</dbReference>
<evidence type="ECO:0000313" key="7">
    <source>
        <dbReference type="Proteomes" id="UP000537592"/>
    </source>
</evidence>
<comment type="caution">
    <text evidence="6">The sequence shown here is derived from an EMBL/GenBank/DDBJ whole genome shotgun (WGS) entry which is preliminary data.</text>
</comment>
<feature type="transmembrane region" description="Helical" evidence="5">
    <location>
        <begin position="229"/>
        <end position="250"/>
    </location>
</feature>
<organism evidence="6 7">
    <name type="scientific">Pseudochelatococcus contaminans</name>
    <dbReference type="NCBI Taxonomy" id="1538103"/>
    <lineage>
        <taxon>Bacteria</taxon>
        <taxon>Pseudomonadati</taxon>
        <taxon>Pseudomonadota</taxon>
        <taxon>Alphaproteobacteria</taxon>
        <taxon>Hyphomicrobiales</taxon>
        <taxon>Chelatococcaceae</taxon>
        <taxon>Pseudochelatococcus</taxon>
    </lineage>
</organism>
<feature type="transmembrane region" description="Helical" evidence="5">
    <location>
        <begin position="262"/>
        <end position="280"/>
    </location>
</feature>
<feature type="transmembrane region" description="Helical" evidence="5">
    <location>
        <begin position="20"/>
        <end position="52"/>
    </location>
</feature>
<sequence>MLLETLGIDALGADWSQYLFWVGSIAFAGLLGGLLAGLLGVGGGIVIVPVLYHIFSAVGIEETLRMKIAVATSLATIVATSAVSVKSHYARGAIDIGLLKSWSLPIAIGVVAGAIIGSEVKGQVLSFVFATVALFVAVQMTFSGQGTRLYDDFPNVVVKWGSGLFVGVISAMMGIGGGSLSVPILTTVGYDIRKAVGTASAIGFVIAIPGALTYVFAGQGVPGLPPFSLGYLNWLGALVLVPLTMVMAPVGARLAHSIPRRALQISFAVFLAVTSARMFYDLFG</sequence>
<evidence type="ECO:0000256" key="1">
    <source>
        <dbReference type="ARBA" id="ARBA00004141"/>
    </source>
</evidence>
<evidence type="ECO:0000256" key="4">
    <source>
        <dbReference type="ARBA" id="ARBA00023136"/>
    </source>
</evidence>
<evidence type="ECO:0000313" key="6">
    <source>
        <dbReference type="EMBL" id="MBB3809139.1"/>
    </source>
</evidence>
<dbReference type="InterPro" id="IPR002781">
    <property type="entry name" value="TM_pro_TauE-like"/>
</dbReference>
<keyword evidence="7" id="KW-1185">Reference proteome</keyword>
<dbReference type="PANTHER" id="PTHR43483:SF3">
    <property type="entry name" value="MEMBRANE TRANSPORTER PROTEIN HI_0806-RELATED"/>
    <property type="match status" value="1"/>
</dbReference>
<evidence type="ECO:0000256" key="2">
    <source>
        <dbReference type="ARBA" id="ARBA00022692"/>
    </source>
</evidence>
<keyword evidence="4 5" id="KW-0472">Membrane</keyword>
<dbReference type="RefSeq" id="WP_183751130.1">
    <property type="nucleotide sequence ID" value="NZ_JACICC010000002.1"/>
</dbReference>
<evidence type="ECO:0000256" key="3">
    <source>
        <dbReference type="ARBA" id="ARBA00022989"/>
    </source>
</evidence>
<comment type="subcellular location">
    <subcellularLocation>
        <location evidence="5">Cell membrane</location>
        <topology evidence="5">Multi-pass membrane protein</topology>
    </subcellularLocation>
    <subcellularLocation>
        <location evidence="1">Membrane</location>
        <topology evidence="1">Multi-pass membrane protein</topology>
    </subcellularLocation>
</comment>
<keyword evidence="2 5" id="KW-0812">Transmembrane</keyword>
<proteinExistence type="inferred from homology"/>
<name>A0A7W5Z3J7_9HYPH</name>
<dbReference type="PANTHER" id="PTHR43483">
    <property type="entry name" value="MEMBRANE TRANSPORTER PROTEIN HI_0806-RELATED"/>
    <property type="match status" value="1"/>
</dbReference>
<feature type="transmembrane region" description="Helical" evidence="5">
    <location>
        <begin position="124"/>
        <end position="142"/>
    </location>
</feature>
<comment type="similarity">
    <text evidence="5">Belongs to the 4-toluene sulfonate uptake permease (TSUP) (TC 2.A.102) family.</text>
</comment>
<reference evidence="6 7" key="1">
    <citation type="submission" date="2020-08" db="EMBL/GenBank/DDBJ databases">
        <title>Genomic Encyclopedia of Type Strains, Phase IV (KMG-IV): sequencing the most valuable type-strain genomes for metagenomic binning, comparative biology and taxonomic classification.</title>
        <authorList>
            <person name="Goeker M."/>
        </authorList>
    </citation>
    <scope>NUCLEOTIDE SEQUENCE [LARGE SCALE GENOMIC DNA]</scope>
    <source>
        <strain evidence="6 7">DSM 28760</strain>
    </source>
</reference>
<feature type="transmembrane region" description="Helical" evidence="5">
    <location>
        <begin position="64"/>
        <end position="85"/>
    </location>
</feature>
<protein>
    <recommendedName>
        <fullName evidence="5">Probable membrane transporter protein</fullName>
    </recommendedName>
</protein>
<feature type="transmembrane region" description="Helical" evidence="5">
    <location>
        <begin position="97"/>
        <end position="117"/>
    </location>
</feature>
<gene>
    <name evidence="6" type="ORF">FHS81_001209</name>
</gene>
<dbReference type="EMBL" id="JACICC010000002">
    <property type="protein sequence ID" value="MBB3809139.1"/>
    <property type="molecule type" value="Genomic_DNA"/>
</dbReference>
<accession>A0A7W5Z3J7</accession>